<keyword evidence="1" id="KW-0812">Transmembrane</keyword>
<keyword evidence="3" id="KW-1185">Reference proteome</keyword>
<dbReference type="EMBL" id="PHHF01000030">
    <property type="protein sequence ID" value="PTD24796.1"/>
    <property type="molecule type" value="Genomic_DNA"/>
</dbReference>
<proteinExistence type="predicted"/>
<dbReference type="AlphaFoldDB" id="A0A2T4I4W5"/>
<dbReference type="Proteomes" id="UP000241206">
    <property type="component" value="Unassembled WGS sequence"/>
</dbReference>
<evidence type="ECO:0000313" key="2">
    <source>
        <dbReference type="EMBL" id="PTD24796.1"/>
    </source>
</evidence>
<gene>
    <name evidence="2" type="ORF">CV103_07230</name>
</gene>
<accession>A0A2T4I4W5</accession>
<feature type="transmembrane region" description="Helical" evidence="1">
    <location>
        <begin position="48"/>
        <end position="69"/>
    </location>
</feature>
<reference evidence="2 3" key="1">
    <citation type="submission" date="2017-11" db="EMBL/GenBank/DDBJ databases">
        <title>Sphingomonas oleivorans sp. nov., isolated from oil-contaminated soil.</title>
        <authorList>
            <person name="Wang L."/>
            <person name="Chen L."/>
        </authorList>
    </citation>
    <scope>NUCLEOTIDE SEQUENCE [LARGE SCALE GENOMIC DNA]</scope>
    <source>
        <strain evidence="2 3">K101</strain>
    </source>
</reference>
<name>A0A2T4I4W5_9SPHN</name>
<comment type="caution">
    <text evidence="2">The sequence shown here is derived from an EMBL/GenBank/DDBJ whole genome shotgun (WGS) entry which is preliminary data.</text>
</comment>
<evidence type="ECO:0000256" key="1">
    <source>
        <dbReference type="SAM" id="Phobius"/>
    </source>
</evidence>
<keyword evidence="1" id="KW-1133">Transmembrane helix</keyword>
<protein>
    <submittedName>
        <fullName evidence="2">Uncharacterized protein</fullName>
    </submittedName>
</protein>
<keyword evidence="1" id="KW-0472">Membrane</keyword>
<evidence type="ECO:0000313" key="3">
    <source>
        <dbReference type="Proteomes" id="UP000241206"/>
    </source>
</evidence>
<sequence>MVWIARPDADTLRRTEASGFPVHLVVEEDIPAIEIITDENGVPTKGGLIGYALAYTLMIGFIGYFFYFIP</sequence>
<organism evidence="2 3">
    <name type="scientific">Edaphosphingomonas fennica</name>
    <dbReference type="NCBI Taxonomy" id="114404"/>
    <lineage>
        <taxon>Bacteria</taxon>
        <taxon>Pseudomonadati</taxon>
        <taxon>Pseudomonadota</taxon>
        <taxon>Alphaproteobacteria</taxon>
        <taxon>Sphingomonadales</taxon>
        <taxon>Rhizorhabdaceae</taxon>
        <taxon>Edaphosphingomonas</taxon>
    </lineage>
</organism>